<feature type="region of interest" description="Disordered" evidence="1">
    <location>
        <begin position="40"/>
        <end position="101"/>
    </location>
</feature>
<reference evidence="2" key="3">
    <citation type="submission" date="2025-09" db="UniProtKB">
        <authorList>
            <consortium name="Ensembl"/>
        </authorList>
    </citation>
    <scope>IDENTIFICATION</scope>
    <source>
        <strain evidence="2">Glennie</strain>
    </source>
</reference>
<organism evidence="2 3">
    <name type="scientific">Ornithorhynchus anatinus</name>
    <name type="common">Duckbill platypus</name>
    <dbReference type="NCBI Taxonomy" id="9258"/>
    <lineage>
        <taxon>Eukaryota</taxon>
        <taxon>Metazoa</taxon>
        <taxon>Chordata</taxon>
        <taxon>Craniata</taxon>
        <taxon>Vertebrata</taxon>
        <taxon>Euteleostomi</taxon>
        <taxon>Mammalia</taxon>
        <taxon>Monotremata</taxon>
        <taxon>Ornithorhynchidae</taxon>
        <taxon>Ornithorhynchus</taxon>
    </lineage>
</organism>
<feature type="compositionally biased region" description="Low complexity" evidence="1">
    <location>
        <begin position="82"/>
        <end position="95"/>
    </location>
</feature>
<feature type="compositionally biased region" description="Pro residues" evidence="1">
    <location>
        <begin position="231"/>
        <end position="255"/>
    </location>
</feature>
<protein>
    <submittedName>
        <fullName evidence="2">Uncharacterized protein</fullName>
    </submittedName>
</protein>
<accession>A0A6I8N455</accession>
<dbReference type="InParanoid" id="A0A6I8N455"/>
<sequence>MLRLSEVTTSSNAPFTQPLSSNEIFRSLPPGYNISKQVLDQVPHPAGRRPRWSDSVPDAHLTPASVVPSVRPAGPGLPPAPESASPDPSSPRSAAGVCRRSGESGGGMYVVNLHKALASLATATLGVRRPGEVRVSAVPGSSGWFLRKEVPGAEASGRLRHDPGQGSQGHAVQDAVGELHLPPGNPQNSGPRPVQDLLPVHGQHAVFRPHAAAPVLQGTGFLHPPARVPRDPLPPQPGVRPNAPPPPDPGGPPLSAPNRALPTSSSDASFETKGEQAAAGEVAAGGGHPGVHAGHGGRGGPAPGDRGDDHGARTPAAGEPQTQRQQAGRQRDPGGRNHLRAGGLHREHGQEVVTGDEAGTAGRAGEDEDRRTGRGYRPPECRRGN</sequence>
<feature type="region of interest" description="Disordered" evidence="1">
    <location>
        <begin position="1"/>
        <end position="22"/>
    </location>
</feature>
<keyword evidence="3" id="KW-1185">Reference proteome</keyword>
<dbReference type="Bgee" id="ENSOANG00000038849">
    <property type="expression patterns" value="Expressed in testis and 7 other cell types or tissues"/>
</dbReference>
<proteinExistence type="predicted"/>
<evidence type="ECO:0000256" key="1">
    <source>
        <dbReference type="SAM" id="MobiDB-lite"/>
    </source>
</evidence>
<evidence type="ECO:0000313" key="3">
    <source>
        <dbReference type="Proteomes" id="UP000002279"/>
    </source>
</evidence>
<dbReference type="Ensembl" id="ENSOANT00000048991.1">
    <property type="protein sequence ID" value="ENSOANP00000035753.1"/>
    <property type="gene ID" value="ENSOANG00000038849.1"/>
</dbReference>
<dbReference type="Proteomes" id="UP000002279">
    <property type="component" value="Chromosome X5"/>
</dbReference>
<feature type="compositionally biased region" description="Basic and acidic residues" evidence="1">
    <location>
        <begin position="364"/>
        <end position="385"/>
    </location>
</feature>
<feature type="region of interest" description="Disordered" evidence="1">
    <location>
        <begin position="217"/>
        <end position="385"/>
    </location>
</feature>
<feature type="region of interest" description="Disordered" evidence="1">
    <location>
        <begin position="177"/>
        <end position="197"/>
    </location>
</feature>
<reference evidence="2 3" key="1">
    <citation type="journal article" date="2008" name="Nature">
        <title>Genome analysis of the platypus reveals unique signatures of evolution.</title>
        <authorList>
            <person name="Warren W.C."/>
            <person name="Hillier L.W."/>
            <person name="Marshall Graves J.A."/>
            <person name="Birney E."/>
            <person name="Ponting C.P."/>
            <person name="Grutzner F."/>
            <person name="Belov K."/>
            <person name="Miller W."/>
            <person name="Clarke L."/>
            <person name="Chinwalla A.T."/>
            <person name="Yang S.P."/>
            <person name="Heger A."/>
            <person name="Locke D.P."/>
            <person name="Miethke P."/>
            <person name="Waters P.D."/>
            <person name="Veyrunes F."/>
            <person name="Fulton L."/>
            <person name="Fulton B."/>
            <person name="Graves T."/>
            <person name="Wallis J."/>
            <person name="Puente X.S."/>
            <person name="Lopez-Otin C."/>
            <person name="Ordonez G.R."/>
            <person name="Eichler E.E."/>
            <person name="Chen L."/>
            <person name="Cheng Z."/>
            <person name="Deakin J.E."/>
            <person name="Alsop A."/>
            <person name="Thompson K."/>
            <person name="Kirby P."/>
            <person name="Papenfuss A.T."/>
            <person name="Wakefield M.J."/>
            <person name="Olender T."/>
            <person name="Lancet D."/>
            <person name="Huttley G.A."/>
            <person name="Smit A.F."/>
            <person name="Pask A."/>
            <person name="Temple-Smith P."/>
            <person name="Batzer M.A."/>
            <person name="Walker J.A."/>
            <person name="Konkel M.K."/>
            <person name="Harris R.S."/>
            <person name="Whittington C.M."/>
            <person name="Wong E.S."/>
            <person name="Gemmell N.J."/>
            <person name="Buschiazzo E."/>
            <person name="Vargas Jentzsch I.M."/>
            <person name="Merkel A."/>
            <person name="Schmitz J."/>
            <person name="Zemann A."/>
            <person name="Churakov G."/>
            <person name="Kriegs J.O."/>
            <person name="Brosius J."/>
            <person name="Murchison E.P."/>
            <person name="Sachidanandam R."/>
            <person name="Smith C."/>
            <person name="Hannon G.J."/>
            <person name="Tsend-Ayush E."/>
            <person name="McMillan D."/>
            <person name="Attenborough R."/>
            <person name="Rens W."/>
            <person name="Ferguson-Smith M."/>
            <person name="Lefevre C.M."/>
            <person name="Sharp J.A."/>
            <person name="Nicholas K.R."/>
            <person name="Ray D.A."/>
            <person name="Kube M."/>
            <person name="Reinhardt R."/>
            <person name="Pringle T.H."/>
            <person name="Taylor J."/>
            <person name="Jones R.C."/>
            <person name="Nixon B."/>
            <person name="Dacheux J.L."/>
            <person name="Niwa H."/>
            <person name="Sekita Y."/>
            <person name="Huang X."/>
            <person name="Stark A."/>
            <person name="Kheradpour P."/>
            <person name="Kellis M."/>
            <person name="Flicek P."/>
            <person name="Chen Y."/>
            <person name="Webber C."/>
            <person name="Hardison R."/>
            <person name="Nelson J."/>
            <person name="Hallsworth-Pepin K."/>
            <person name="Delehaunty K."/>
            <person name="Markovic C."/>
            <person name="Minx P."/>
            <person name="Feng Y."/>
            <person name="Kremitzki C."/>
            <person name="Mitreva M."/>
            <person name="Glasscock J."/>
            <person name="Wylie T."/>
            <person name="Wohldmann P."/>
            <person name="Thiru P."/>
            <person name="Nhan M.N."/>
            <person name="Pohl C.S."/>
            <person name="Smith S.M."/>
            <person name="Hou S."/>
            <person name="Nefedov M."/>
            <person name="de Jong P.J."/>
            <person name="Renfree M.B."/>
            <person name="Mardis E.R."/>
            <person name="Wilson R.K."/>
        </authorList>
    </citation>
    <scope>NUCLEOTIDE SEQUENCE [LARGE SCALE GENOMIC DNA]</scope>
    <source>
        <strain evidence="2 3">Glennie</strain>
    </source>
</reference>
<dbReference type="AlphaFoldDB" id="A0A6I8N455"/>
<reference evidence="2" key="2">
    <citation type="submission" date="2025-08" db="UniProtKB">
        <authorList>
            <consortium name="Ensembl"/>
        </authorList>
    </citation>
    <scope>IDENTIFICATION</scope>
    <source>
        <strain evidence="2">Glennie</strain>
    </source>
</reference>
<name>A0A6I8N455_ORNAN</name>
<evidence type="ECO:0000313" key="2">
    <source>
        <dbReference type="Ensembl" id="ENSOANP00000035753.1"/>
    </source>
</evidence>
<feature type="compositionally biased region" description="Gly residues" evidence="1">
    <location>
        <begin position="283"/>
        <end position="302"/>
    </location>
</feature>